<protein>
    <submittedName>
        <fullName evidence="3">Uncharacterized protein</fullName>
    </submittedName>
</protein>
<dbReference type="RefSeq" id="WP_281533483.1">
    <property type="nucleotide sequence ID" value="NZ_CP075584.1"/>
</dbReference>
<dbReference type="Proteomes" id="UP001212421">
    <property type="component" value="Chromosome"/>
</dbReference>
<keyword evidence="4" id="KW-1185">Reference proteome</keyword>
<proteinExistence type="predicted"/>
<feature type="region of interest" description="Disordered" evidence="1">
    <location>
        <begin position="40"/>
        <end position="77"/>
    </location>
</feature>
<evidence type="ECO:0000313" key="4">
    <source>
        <dbReference type="Proteomes" id="UP001212421"/>
    </source>
</evidence>
<sequence length="292" mass="31084">MSTPDETGSWTPRRRAILISVLAIGLTVLAVLTIVFSTAPRPSPSASPSVAPPTSPTATAGPTPTGTSNPTAPVAGGYPWHTGIVSTTFWVGEIFDPNAADGSQVYSTYDSGWMDSYGGCDGVRTADDCQTEVRTAANDFFPTQLKPKENPFYLDLPFDDLNDAQAFATREQVVPWAGQSAYAGSAGDDTVSLMKNRWVRIRSNGQTCYGQIEDAGPGQYHDAAYVFGADDARPANKKFNGAGMDVSPALNGCLRFSDINGENDTVDWQFVEAADVPQGPWTKIVTTSGVRP</sequence>
<keyword evidence="2" id="KW-0472">Membrane</keyword>
<reference evidence="3 4" key="1">
    <citation type="submission" date="2021-05" db="EMBL/GenBank/DDBJ databases">
        <authorList>
            <person name="Kumar R."/>
            <person name="Kumar A."/>
            <person name="Mukhia S."/>
        </authorList>
    </citation>
    <scope>NUCLEOTIDE SEQUENCE [LARGE SCALE GENOMIC DNA]</scope>
    <source>
        <strain evidence="3 4">ERMR7:08</strain>
    </source>
</reference>
<evidence type="ECO:0000256" key="2">
    <source>
        <dbReference type="SAM" id="Phobius"/>
    </source>
</evidence>
<feature type="compositionally biased region" description="Pro residues" evidence="1">
    <location>
        <begin position="41"/>
        <end position="55"/>
    </location>
</feature>
<keyword evidence="2" id="KW-0812">Transmembrane</keyword>
<accession>A0ABY7NBQ2</accession>
<keyword evidence="2" id="KW-1133">Transmembrane helix</keyword>
<organism evidence="3 4">
    <name type="scientific">Cryobacterium breve</name>
    <dbReference type="NCBI Taxonomy" id="1259258"/>
    <lineage>
        <taxon>Bacteria</taxon>
        <taxon>Bacillati</taxon>
        <taxon>Actinomycetota</taxon>
        <taxon>Actinomycetes</taxon>
        <taxon>Micrococcales</taxon>
        <taxon>Microbacteriaceae</taxon>
        <taxon>Cryobacterium</taxon>
    </lineage>
</organism>
<name>A0ABY7NBQ2_9MICO</name>
<evidence type="ECO:0000256" key="1">
    <source>
        <dbReference type="SAM" id="MobiDB-lite"/>
    </source>
</evidence>
<gene>
    <name evidence="3" type="ORF">KIV56_10510</name>
</gene>
<evidence type="ECO:0000313" key="3">
    <source>
        <dbReference type="EMBL" id="WBM78989.1"/>
    </source>
</evidence>
<feature type="compositionally biased region" description="Low complexity" evidence="1">
    <location>
        <begin position="56"/>
        <end position="73"/>
    </location>
</feature>
<dbReference type="EMBL" id="CP075584">
    <property type="protein sequence ID" value="WBM78989.1"/>
    <property type="molecule type" value="Genomic_DNA"/>
</dbReference>
<feature type="transmembrane region" description="Helical" evidence="2">
    <location>
        <begin position="16"/>
        <end position="39"/>
    </location>
</feature>